<reference evidence="2 3" key="1">
    <citation type="submission" date="2019-08" db="EMBL/GenBank/DDBJ databases">
        <title>Chromobacterium paludis, a novel bacterium isolated from a Maryland marsh pond.</title>
        <authorList>
            <person name="Blackburn M.B."/>
            <person name="Gundersen-Rindal D.E."/>
        </authorList>
    </citation>
    <scope>NUCLEOTIDE SEQUENCE [LARGE SCALE GENOMIC DNA]</scope>
    <source>
        <strain evidence="3">IIBBL 257-1</strain>
    </source>
</reference>
<feature type="transmembrane region" description="Helical" evidence="1">
    <location>
        <begin position="193"/>
        <end position="212"/>
    </location>
</feature>
<dbReference type="AlphaFoldDB" id="A0A5C1DL17"/>
<keyword evidence="1" id="KW-1133">Transmembrane helix</keyword>
<feature type="transmembrane region" description="Helical" evidence="1">
    <location>
        <begin position="272"/>
        <end position="299"/>
    </location>
</feature>
<gene>
    <name evidence="2" type="ORF">FYK34_13250</name>
</gene>
<dbReference type="InterPro" id="IPR022134">
    <property type="entry name" value="DUF3667"/>
</dbReference>
<protein>
    <submittedName>
        <fullName evidence="2">DUF3667 domain-containing protein</fullName>
    </submittedName>
</protein>
<keyword evidence="3" id="KW-1185">Reference proteome</keyword>
<dbReference type="EMBL" id="CP043473">
    <property type="protein sequence ID" value="QEL56458.1"/>
    <property type="molecule type" value="Genomic_DNA"/>
</dbReference>
<sequence length="301" mass="33397">MSQAHPSIPPQSCANCGHAAQGHFCAECGQKTHIEIPTLWEFIHEYLHHYVSLEGALTRSLWLLVARPGHLTGEYLRGRRQRYVKPFQLYLSISFIFFVQLGLLSGPVVRFDAPPAPAAAQPAMRDGLPSKEKASPLLAAGDGSEVSVGRTGIAQVDEWLGQWGHYLDRKLNAFRVHPAEANAELLHSLRGHAPYALFGLMPMFALLLWLAYFGRHRVYGAHLVFTLHFHSWLFLVLCLGFVLPVVSGWLFFAGTPVYLWLAQRRVYGGGKLAIAFKTLGLLLTYTVLVCLGMALLLAVSL</sequence>
<evidence type="ECO:0000313" key="3">
    <source>
        <dbReference type="Proteomes" id="UP000322079"/>
    </source>
</evidence>
<name>A0A5C1DL17_9NEIS</name>
<keyword evidence="1" id="KW-0812">Transmembrane</keyword>
<keyword evidence="1" id="KW-0472">Membrane</keyword>
<dbReference type="Proteomes" id="UP000322079">
    <property type="component" value="Chromosome"/>
</dbReference>
<feature type="transmembrane region" description="Helical" evidence="1">
    <location>
        <begin position="232"/>
        <end position="252"/>
    </location>
</feature>
<accession>A0A5C1DL17</accession>
<proteinExistence type="predicted"/>
<evidence type="ECO:0000313" key="2">
    <source>
        <dbReference type="EMBL" id="QEL56458.1"/>
    </source>
</evidence>
<dbReference type="KEGG" id="chrm:FYK34_13250"/>
<organism evidence="2 3">
    <name type="scientific">Chromobacterium paludis</name>
    <dbReference type="NCBI Taxonomy" id="2605945"/>
    <lineage>
        <taxon>Bacteria</taxon>
        <taxon>Pseudomonadati</taxon>
        <taxon>Pseudomonadota</taxon>
        <taxon>Betaproteobacteria</taxon>
        <taxon>Neisseriales</taxon>
        <taxon>Chromobacteriaceae</taxon>
        <taxon>Chromobacterium</taxon>
    </lineage>
</organism>
<evidence type="ECO:0000256" key="1">
    <source>
        <dbReference type="SAM" id="Phobius"/>
    </source>
</evidence>
<dbReference type="Pfam" id="PF12412">
    <property type="entry name" value="DUF3667"/>
    <property type="match status" value="1"/>
</dbReference>
<dbReference type="RefSeq" id="WP_149297170.1">
    <property type="nucleotide sequence ID" value="NZ_CP043473.1"/>
</dbReference>
<feature type="transmembrane region" description="Helical" evidence="1">
    <location>
        <begin position="87"/>
        <end position="105"/>
    </location>
</feature>